<dbReference type="PROSITE" id="PS00108">
    <property type="entry name" value="PROTEIN_KINASE_ST"/>
    <property type="match status" value="1"/>
</dbReference>
<dbReference type="InterPro" id="IPR011009">
    <property type="entry name" value="Kinase-like_dom_sf"/>
</dbReference>
<gene>
    <name evidence="12" type="ORF">JKP88DRAFT_350500</name>
</gene>
<evidence type="ECO:0000313" key="13">
    <source>
        <dbReference type="Proteomes" id="UP000664859"/>
    </source>
</evidence>
<feature type="binding site" evidence="7">
    <location>
        <begin position="160"/>
        <end position="161"/>
    </location>
    <ligand>
        <name>ATP</name>
        <dbReference type="ChEBI" id="CHEBI:30616"/>
    </ligand>
</feature>
<feature type="active site" description="Proton acceptor" evidence="6">
    <location>
        <position position="156"/>
    </location>
</feature>
<accession>A0A836C9F6</accession>
<evidence type="ECO:0000313" key="12">
    <source>
        <dbReference type="EMBL" id="KAG5178015.1"/>
    </source>
</evidence>
<feature type="compositionally biased region" description="Low complexity" evidence="10">
    <location>
        <begin position="435"/>
        <end position="454"/>
    </location>
</feature>
<dbReference type="EMBL" id="JAFCMP010000519">
    <property type="protein sequence ID" value="KAG5178015.1"/>
    <property type="molecule type" value="Genomic_DNA"/>
</dbReference>
<dbReference type="PROSITE" id="PS00107">
    <property type="entry name" value="PROTEIN_KINASE_ATP"/>
    <property type="match status" value="1"/>
</dbReference>
<feature type="cross-link" description="Glycyl lysine isopeptide (Lys-Gly) (interchain with G-Cter in SUMO2)" evidence="8">
    <location>
        <position position="158"/>
    </location>
</feature>
<keyword evidence="5 7" id="KW-0067">ATP-binding</keyword>
<feature type="region of interest" description="Disordered" evidence="10">
    <location>
        <begin position="356"/>
        <end position="492"/>
    </location>
</feature>
<dbReference type="InterPro" id="IPR017441">
    <property type="entry name" value="Protein_kinase_ATP_BS"/>
</dbReference>
<dbReference type="GO" id="GO:0004674">
    <property type="term" value="F:protein serine/threonine kinase activity"/>
    <property type="evidence" value="ECO:0007669"/>
    <property type="project" value="UniProtKB-KW"/>
</dbReference>
<feature type="binding site" evidence="7">
    <location>
        <position position="174"/>
    </location>
    <ligand>
        <name>ATP</name>
        <dbReference type="ChEBI" id="CHEBI:30616"/>
    </ligand>
</feature>
<evidence type="ECO:0000259" key="11">
    <source>
        <dbReference type="PROSITE" id="PS50011"/>
    </source>
</evidence>
<keyword evidence="4 12" id="KW-0418">Kinase</keyword>
<comment type="caution">
    <text evidence="12">The sequence shown here is derived from an EMBL/GenBank/DDBJ whole genome shotgun (WGS) entry which is preliminary data.</text>
</comment>
<protein>
    <submittedName>
        <fullName evidence="12">Kinase-like domain-containing protein</fullName>
    </submittedName>
</protein>
<dbReference type="GO" id="GO:0005524">
    <property type="term" value="F:ATP binding"/>
    <property type="evidence" value="ECO:0007669"/>
    <property type="project" value="UniProtKB-UniRule"/>
</dbReference>
<organism evidence="12 13">
    <name type="scientific">Tribonema minus</name>
    <dbReference type="NCBI Taxonomy" id="303371"/>
    <lineage>
        <taxon>Eukaryota</taxon>
        <taxon>Sar</taxon>
        <taxon>Stramenopiles</taxon>
        <taxon>Ochrophyta</taxon>
        <taxon>PX clade</taxon>
        <taxon>Xanthophyceae</taxon>
        <taxon>Tribonematales</taxon>
        <taxon>Tribonemataceae</taxon>
        <taxon>Tribonema</taxon>
    </lineage>
</organism>
<evidence type="ECO:0000256" key="6">
    <source>
        <dbReference type="PIRSR" id="PIRSR630616-1"/>
    </source>
</evidence>
<feature type="compositionally biased region" description="Low complexity" evidence="10">
    <location>
        <begin position="463"/>
        <end position="475"/>
    </location>
</feature>
<keyword evidence="2" id="KW-0808">Transferase</keyword>
<dbReference type="OrthoDB" id="60484at2759"/>
<dbReference type="SUPFAM" id="SSF56112">
    <property type="entry name" value="Protein kinase-like (PK-like)"/>
    <property type="match status" value="1"/>
</dbReference>
<keyword evidence="3 7" id="KW-0547">Nucleotide-binding</keyword>
<dbReference type="FunFam" id="3.30.200.20:FF:000003">
    <property type="entry name" value="Non-specific serine/threonine protein kinase"/>
    <property type="match status" value="1"/>
</dbReference>
<evidence type="ECO:0000256" key="10">
    <source>
        <dbReference type="SAM" id="MobiDB-lite"/>
    </source>
</evidence>
<evidence type="ECO:0000256" key="7">
    <source>
        <dbReference type="PIRSR" id="PIRSR630616-2"/>
    </source>
</evidence>
<evidence type="ECO:0000256" key="2">
    <source>
        <dbReference type="ARBA" id="ARBA00022679"/>
    </source>
</evidence>
<dbReference type="Proteomes" id="UP000664859">
    <property type="component" value="Unassembled WGS sequence"/>
</dbReference>
<feature type="compositionally biased region" description="Acidic residues" evidence="10">
    <location>
        <begin position="411"/>
        <end position="423"/>
    </location>
</feature>
<dbReference type="Pfam" id="PF00069">
    <property type="entry name" value="Pkinase"/>
    <property type="match status" value="1"/>
</dbReference>
<proteinExistence type="predicted"/>
<evidence type="ECO:0000256" key="3">
    <source>
        <dbReference type="ARBA" id="ARBA00022741"/>
    </source>
</evidence>
<dbReference type="PANTHER" id="PTHR24350">
    <property type="entry name" value="SERINE/THREONINE-PROTEIN KINASE IAL-RELATED"/>
    <property type="match status" value="1"/>
</dbReference>
<feature type="compositionally biased region" description="Low complexity" evidence="10">
    <location>
        <begin position="360"/>
        <end position="406"/>
    </location>
</feature>
<dbReference type="Gene3D" id="1.10.510.10">
    <property type="entry name" value="Transferase(Phosphotransferase) domain 1"/>
    <property type="match status" value="2"/>
</dbReference>
<keyword evidence="13" id="KW-1185">Reference proteome</keyword>
<evidence type="ECO:0000256" key="1">
    <source>
        <dbReference type="ARBA" id="ARBA00022527"/>
    </source>
</evidence>
<feature type="region of interest" description="Disordered" evidence="10">
    <location>
        <begin position="509"/>
        <end position="541"/>
    </location>
</feature>
<evidence type="ECO:0000256" key="8">
    <source>
        <dbReference type="PIRSR" id="PIRSR630616-3"/>
    </source>
</evidence>
<sequence length="596" mass="60284">MTTDEEPRRASGQVAKLKVGKYILLKTIGTGSSSEVKLGQNSHTGEKVAVKVMSKDWIQSRGLAAAVTQEINLMSTLKHPNVVELKEVMNSSTNVYMVLEWVRGRELYEEIVVAGLLPEPRARAYFRQIVDGVAYLHSQIVDGVAYLHSQGIAHRDLKPENVLISRDGQVKITDFGMSATCGSGRGHRRQHTVCGTPYYTAPEVFASTDSSYDARRADVWSAGVVLFTMLEGRLPFEGASPEDALALIAAQPLAVPARFSPAARDLVQRMLRKDAAARITLSAVARHPFLTGGGNGDGGGGAAADCAAAKAPAAAPSSTVAGSGCGGGAGAAAGKGAQAAAARRGGHTLTAGVADGGAAGMDAPEEAAAPASDGSSVATSAEAPQTAEAAAAATETAAAGAAPAAGVRDEEAAEEEQDAAEGTEDVHSSSSRKGVSPAAMSAVASPVLLSPSSSAGCTSETASPRSQPHSPSGSSSAGGGSAQKGGDAQRKGAAAFWLASPSLLPTDGVPPTTAFVPPRKLALSSGGSGGSDGSSSSRSGGSTQYAAAELLIVTRNRPTERCHRRGADSLDCAYAAAAAITIMAAEAFTNGGYHSC</sequence>
<feature type="binding site" evidence="7 9">
    <location>
        <position position="51"/>
    </location>
    <ligand>
        <name>ATP</name>
        <dbReference type="ChEBI" id="CHEBI:30616"/>
    </ligand>
</feature>
<name>A0A836C9F6_9STRA</name>
<reference evidence="12" key="1">
    <citation type="submission" date="2021-02" db="EMBL/GenBank/DDBJ databases">
        <title>First Annotated Genome of the Yellow-green Alga Tribonema minus.</title>
        <authorList>
            <person name="Mahan K.M."/>
        </authorList>
    </citation>
    <scope>NUCLEOTIDE SEQUENCE</scope>
    <source>
        <strain evidence="12">UTEX B ZZ1240</strain>
    </source>
</reference>
<dbReference type="SMART" id="SM00220">
    <property type="entry name" value="S_TKc"/>
    <property type="match status" value="1"/>
</dbReference>
<dbReference type="InterPro" id="IPR008271">
    <property type="entry name" value="Ser/Thr_kinase_AS"/>
</dbReference>
<dbReference type="PROSITE" id="PS50011">
    <property type="entry name" value="PROTEIN_KINASE_DOM"/>
    <property type="match status" value="1"/>
</dbReference>
<dbReference type="InterPro" id="IPR030616">
    <property type="entry name" value="Aur-like"/>
</dbReference>
<keyword evidence="1" id="KW-0723">Serine/threonine-protein kinase</keyword>
<feature type="domain" description="Protein kinase" evidence="11">
    <location>
        <begin position="22"/>
        <end position="290"/>
    </location>
</feature>
<dbReference type="InterPro" id="IPR000719">
    <property type="entry name" value="Prot_kinase_dom"/>
</dbReference>
<evidence type="ECO:0000256" key="9">
    <source>
        <dbReference type="PROSITE-ProRule" id="PRU10141"/>
    </source>
</evidence>
<evidence type="ECO:0000256" key="5">
    <source>
        <dbReference type="ARBA" id="ARBA00022840"/>
    </source>
</evidence>
<dbReference type="AlphaFoldDB" id="A0A836C9F6"/>
<evidence type="ECO:0000256" key="4">
    <source>
        <dbReference type="ARBA" id="ARBA00022777"/>
    </source>
</evidence>